<evidence type="ECO:0000313" key="3">
    <source>
        <dbReference type="Proteomes" id="UP000501690"/>
    </source>
</evidence>
<dbReference type="Proteomes" id="UP000501690">
    <property type="component" value="Linkage Group LG3"/>
</dbReference>
<evidence type="ECO:0000256" key="1">
    <source>
        <dbReference type="SAM" id="Phobius"/>
    </source>
</evidence>
<sequence length="107" mass="12444">MKKKRKFVSIGGNFDLETQAGAEKMEKSAKSEAALRRCAKAALLLYSFNSSNSNHQEKWLREIHDLKIQLAKERLVKKKMKLCAMAEVLLRLLLCLSVWTFFLFYFL</sequence>
<gene>
    <name evidence="2" type="ORF">DEO72_LG3g3418</name>
</gene>
<dbReference type="Gramene" id="Vigun11g205100.2.v1.2">
    <property type="protein sequence ID" value="Vigun11g205100.2.v1.2"/>
    <property type="gene ID" value="Vigun11g205100.v1.2"/>
</dbReference>
<reference evidence="2 3" key="1">
    <citation type="submission" date="2019-04" db="EMBL/GenBank/DDBJ databases">
        <title>An improved genome assembly and genetic linkage map for asparagus bean, Vigna unguiculata ssp. sesquipedialis.</title>
        <authorList>
            <person name="Xia Q."/>
            <person name="Zhang R."/>
            <person name="Dong Y."/>
        </authorList>
    </citation>
    <scope>NUCLEOTIDE SEQUENCE [LARGE SCALE GENOMIC DNA]</scope>
    <source>
        <tissue evidence="2">Leaf</tissue>
    </source>
</reference>
<keyword evidence="3" id="KW-1185">Reference proteome</keyword>
<organism evidence="2 3">
    <name type="scientific">Vigna unguiculata</name>
    <name type="common">Cowpea</name>
    <dbReference type="NCBI Taxonomy" id="3917"/>
    <lineage>
        <taxon>Eukaryota</taxon>
        <taxon>Viridiplantae</taxon>
        <taxon>Streptophyta</taxon>
        <taxon>Embryophyta</taxon>
        <taxon>Tracheophyta</taxon>
        <taxon>Spermatophyta</taxon>
        <taxon>Magnoliopsida</taxon>
        <taxon>eudicotyledons</taxon>
        <taxon>Gunneridae</taxon>
        <taxon>Pentapetalae</taxon>
        <taxon>rosids</taxon>
        <taxon>fabids</taxon>
        <taxon>Fabales</taxon>
        <taxon>Fabaceae</taxon>
        <taxon>Papilionoideae</taxon>
        <taxon>50 kb inversion clade</taxon>
        <taxon>NPAAA clade</taxon>
        <taxon>indigoferoid/millettioid clade</taxon>
        <taxon>Phaseoleae</taxon>
        <taxon>Vigna</taxon>
    </lineage>
</organism>
<dbReference type="OrthoDB" id="1304155at2759"/>
<evidence type="ECO:0000313" key="2">
    <source>
        <dbReference type="EMBL" id="QCD88866.1"/>
    </source>
</evidence>
<feature type="transmembrane region" description="Helical" evidence="1">
    <location>
        <begin position="82"/>
        <end position="106"/>
    </location>
</feature>
<protein>
    <submittedName>
        <fullName evidence="2">Uncharacterized protein</fullName>
    </submittedName>
</protein>
<name>A0A4D6LKM5_VIGUN</name>
<keyword evidence="1" id="KW-0812">Transmembrane</keyword>
<proteinExistence type="predicted"/>
<dbReference type="EMBL" id="CP039347">
    <property type="protein sequence ID" value="QCD88866.1"/>
    <property type="molecule type" value="Genomic_DNA"/>
</dbReference>
<accession>A0A4D6LKM5</accession>
<dbReference type="AlphaFoldDB" id="A0A4D6LKM5"/>
<keyword evidence="1" id="KW-1133">Transmembrane helix</keyword>
<keyword evidence="1" id="KW-0472">Membrane</keyword>